<sequence length="320" mass="36589">MSPAAGVDYLNANLPHHIQMGREELSRDNFASAFAEIYREFSETGTSTWFRKSVEWFLVYLITEIGATPHNIRQGYSVPSLMDAYDAIVYGLVKARRYGRWQQNETINPVRAYLVCIDELTVLEEVFTKKLDFFQRLKEDRNSLEDQDIEAGKPPENKDGELPFDRIPFAERMMEESITQLKRLNTDLRDSLNLLFQMRSIEQNELAIMADTQNKAIFVFTGVTIIFLPLSFFTSYLGMNLQGIVNTDRTEEYFWKVCGSVLIAIILITCLIFDRLAQFLEIWAAPLIDPPFCVGHDLSLALGINYLQVADVGAIVEVVV</sequence>
<evidence type="ECO:0000256" key="3">
    <source>
        <dbReference type="ARBA" id="ARBA00022989"/>
    </source>
</evidence>
<organism evidence="6 7">
    <name type="scientific">Monosporascus cannonballus</name>
    <dbReference type="NCBI Taxonomy" id="155416"/>
    <lineage>
        <taxon>Eukaryota</taxon>
        <taxon>Fungi</taxon>
        <taxon>Dikarya</taxon>
        <taxon>Ascomycota</taxon>
        <taxon>Pezizomycotina</taxon>
        <taxon>Sordariomycetes</taxon>
        <taxon>Xylariomycetidae</taxon>
        <taxon>Xylariales</taxon>
        <taxon>Xylariales incertae sedis</taxon>
        <taxon>Monosporascus</taxon>
    </lineage>
</organism>
<feature type="transmembrane region" description="Helical" evidence="5">
    <location>
        <begin position="216"/>
        <end position="233"/>
    </location>
</feature>
<proteinExistence type="predicted"/>
<dbReference type="EMBL" id="QJNS01000029">
    <property type="protein sequence ID" value="RYO92298.1"/>
    <property type="molecule type" value="Genomic_DNA"/>
</dbReference>
<gene>
    <name evidence="6" type="ORF">DL762_001747</name>
</gene>
<evidence type="ECO:0000313" key="6">
    <source>
        <dbReference type="EMBL" id="RYO92298.1"/>
    </source>
</evidence>
<keyword evidence="4 5" id="KW-0472">Membrane</keyword>
<comment type="subcellular location">
    <subcellularLocation>
        <location evidence="1">Cell membrane</location>
        <topology evidence="1">Multi-pass membrane protein</topology>
    </subcellularLocation>
</comment>
<accession>A0ABY0HGV6</accession>
<dbReference type="Pfam" id="PF01544">
    <property type="entry name" value="CorA"/>
    <property type="match status" value="1"/>
</dbReference>
<dbReference type="InterPro" id="IPR002523">
    <property type="entry name" value="MgTranspt_CorA/ZnTranspt_ZntB"/>
</dbReference>
<dbReference type="Proteomes" id="UP000294003">
    <property type="component" value="Unassembled WGS sequence"/>
</dbReference>
<keyword evidence="2 5" id="KW-0812">Transmembrane</keyword>
<name>A0ABY0HGV6_9PEZI</name>
<dbReference type="PANTHER" id="PTHR46494:SF1">
    <property type="entry name" value="CORA FAMILY METAL ION TRANSPORTER (EUROFUNG)"/>
    <property type="match status" value="1"/>
</dbReference>
<dbReference type="PANTHER" id="PTHR46494">
    <property type="entry name" value="CORA FAMILY METAL ION TRANSPORTER (EUROFUNG)"/>
    <property type="match status" value="1"/>
</dbReference>
<evidence type="ECO:0000256" key="1">
    <source>
        <dbReference type="ARBA" id="ARBA00004651"/>
    </source>
</evidence>
<protein>
    <submittedName>
        <fullName evidence="6">Uncharacterized protein</fullName>
    </submittedName>
</protein>
<dbReference type="Gene3D" id="1.20.58.340">
    <property type="entry name" value="Magnesium transport protein CorA, transmembrane region"/>
    <property type="match status" value="1"/>
</dbReference>
<evidence type="ECO:0000256" key="4">
    <source>
        <dbReference type="ARBA" id="ARBA00023136"/>
    </source>
</evidence>
<dbReference type="SUPFAM" id="SSF144083">
    <property type="entry name" value="Magnesium transport protein CorA, transmembrane region"/>
    <property type="match status" value="1"/>
</dbReference>
<reference evidence="6 7" key="1">
    <citation type="submission" date="2018-06" db="EMBL/GenBank/DDBJ databases">
        <title>Complete Genomes of Monosporascus.</title>
        <authorList>
            <person name="Robinson A.J."/>
            <person name="Natvig D.O."/>
        </authorList>
    </citation>
    <scope>NUCLEOTIDE SEQUENCE [LARGE SCALE GENOMIC DNA]</scope>
    <source>
        <strain evidence="6 7">CBS 609.92</strain>
    </source>
</reference>
<keyword evidence="7" id="KW-1185">Reference proteome</keyword>
<keyword evidence="3 5" id="KW-1133">Transmembrane helix</keyword>
<comment type="caution">
    <text evidence="6">The sequence shown here is derived from an EMBL/GenBank/DDBJ whole genome shotgun (WGS) entry which is preliminary data.</text>
</comment>
<dbReference type="InterPro" id="IPR045863">
    <property type="entry name" value="CorA_TM1_TM2"/>
</dbReference>
<evidence type="ECO:0000256" key="5">
    <source>
        <dbReference type="SAM" id="Phobius"/>
    </source>
</evidence>
<evidence type="ECO:0000256" key="2">
    <source>
        <dbReference type="ARBA" id="ARBA00022692"/>
    </source>
</evidence>
<feature type="transmembrane region" description="Helical" evidence="5">
    <location>
        <begin position="253"/>
        <end position="273"/>
    </location>
</feature>
<evidence type="ECO:0000313" key="7">
    <source>
        <dbReference type="Proteomes" id="UP000294003"/>
    </source>
</evidence>